<reference evidence="1" key="1">
    <citation type="submission" date="2022-08" db="EMBL/GenBank/DDBJ databases">
        <title>Genome Sequence of Lecanicillium fungicola.</title>
        <authorList>
            <person name="Buettner E."/>
        </authorList>
    </citation>
    <scope>NUCLEOTIDE SEQUENCE</scope>
    <source>
        <strain evidence="1">Babe33</strain>
    </source>
</reference>
<comment type="caution">
    <text evidence="1">The sequence shown here is derived from an EMBL/GenBank/DDBJ whole genome shotgun (WGS) entry which is preliminary data.</text>
</comment>
<evidence type="ECO:0000313" key="2">
    <source>
        <dbReference type="Proteomes" id="UP001143910"/>
    </source>
</evidence>
<dbReference type="EMBL" id="JANJQO010002697">
    <property type="protein sequence ID" value="KAJ2966237.1"/>
    <property type="molecule type" value="Genomic_DNA"/>
</dbReference>
<gene>
    <name evidence="1" type="ORF">NQ176_g10244</name>
</gene>
<organism evidence="1 2">
    <name type="scientific">Zarea fungicola</name>
    <dbReference type="NCBI Taxonomy" id="93591"/>
    <lineage>
        <taxon>Eukaryota</taxon>
        <taxon>Fungi</taxon>
        <taxon>Dikarya</taxon>
        <taxon>Ascomycota</taxon>
        <taxon>Pezizomycotina</taxon>
        <taxon>Sordariomycetes</taxon>
        <taxon>Hypocreomycetidae</taxon>
        <taxon>Hypocreales</taxon>
        <taxon>Cordycipitaceae</taxon>
        <taxon>Zarea</taxon>
    </lineage>
</organism>
<dbReference type="Proteomes" id="UP001143910">
    <property type="component" value="Unassembled WGS sequence"/>
</dbReference>
<name>A0ACC1MGU0_9HYPO</name>
<protein>
    <submittedName>
        <fullName evidence="1">Uncharacterized protein</fullName>
    </submittedName>
</protein>
<sequence>MEQDVLTILTQNDAILDASHRYFNTIHSWLPVVSKKRMDLGVSMHNAGPDVAMLFLAMKLATAEFHDVALHATTTAFLASLQNEGAVSFICLQAMIIVAQYQYAHAIYPAAWMTIGACARYAQILELSWEDRGTVVGKKSEIGDVTRSNNYAVSINVQVHQSHYPRLCQAAVYASRAVASATYQFNPPNSLAEIMSLAEELRNFSAVMDNDVTANADLFVSLLAPRCLAHSALFIALDAVMCPERVGSEAGFLPVSSAKTEEELAFQNLSMQLVLKASEEVRVLATSVVAILGQGSHLQAQICPFILDAIYAAASIYHWLLAEGGPNEMYLSSASDLDRALREIGTKWELGLKYAEMAMFYGTAAQETG</sequence>
<accession>A0ACC1MGU0</accession>
<proteinExistence type="predicted"/>
<keyword evidence="2" id="KW-1185">Reference proteome</keyword>
<evidence type="ECO:0000313" key="1">
    <source>
        <dbReference type="EMBL" id="KAJ2966237.1"/>
    </source>
</evidence>